<evidence type="ECO:0008006" key="3">
    <source>
        <dbReference type="Google" id="ProtNLM"/>
    </source>
</evidence>
<evidence type="ECO:0000313" key="1">
    <source>
        <dbReference type="EMBL" id="MBB6561899.1"/>
    </source>
</evidence>
<keyword evidence="2" id="KW-1185">Reference proteome</keyword>
<dbReference type="RefSeq" id="WP_184861405.1">
    <property type="nucleotide sequence ID" value="NZ_JACHLK010000010.1"/>
</dbReference>
<gene>
    <name evidence="1" type="ORF">HNP48_004601</name>
</gene>
<protein>
    <recommendedName>
        <fullName evidence="3">HEAT repeat-containing protein</fullName>
    </recommendedName>
</protein>
<evidence type="ECO:0000313" key="2">
    <source>
        <dbReference type="Proteomes" id="UP000575083"/>
    </source>
</evidence>
<accession>A0A7X0UBF4</accession>
<reference evidence="1 2" key="1">
    <citation type="submission" date="2020-08" db="EMBL/GenBank/DDBJ databases">
        <title>Functional genomics of gut bacteria from endangered species of beetles.</title>
        <authorList>
            <person name="Carlos-Shanley C."/>
        </authorList>
    </citation>
    <scope>NUCLEOTIDE SEQUENCE [LARGE SCALE GENOMIC DNA]</scope>
    <source>
        <strain evidence="1 2">S00198</strain>
    </source>
</reference>
<sequence length="238" mass="26432">MRQADLIARMHAEGHTIVETIKAVRKQFSLSLGEAKIQVSNHPAWVDVVRAAEPLHDALERAAAWEAFHGLRLAEMEILRIPWSTLRQAGGTAEQVPHALMDLLHAPTPELATQAYWRLENQVVVQGQLYQAAEPVVSVLMAALLAEESPRHVRLGVLELLFQIVSGSAHDSEIALGNRCVEEVCRDRAREGLWILYREWVCGERDAAGEVIKLIEDDGTRLDAIRKVVDAPGHGSQQ</sequence>
<organism evidence="1 2">
    <name type="scientific">Acidovorax soli</name>
    <dbReference type="NCBI Taxonomy" id="592050"/>
    <lineage>
        <taxon>Bacteria</taxon>
        <taxon>Pseudomonadati</taxon>
        <taxon>Pseudomonadota</taxon>
        <taxon>Betaproteobacteria</taxon>
        <taxon>Burkholderiales</taxon>
        <taxon>Comamonadaceae</taxon>
        <taxon>Acidovorax</taxon>
    </lineage>
</organism>
<comment type="caution">
    <text evidence="1">The sequence shown here is derived from an EMBL/GenBank/DDBJ whole genome shotgun (WGS) entry which is preliminary data.</text>
</comment>
<proteinExistence type="predicted"/>
<dbReference type="AlphaFoldDB" id="A0A7X0UBF4"/>
<name>A0A7X0UBF4_9BURK</name>
<dbReference type="EMBL" id="JACHLK010000010">
    <property type="protein sequence ID" value="MBB6561899.1"/>
    <property type="molecule type" value="Genomic_DNA"/>
</dbReference>
<dbReference type="Proteomes" id="UP000575083">
    <property type="component" value="Unassembled WGS sequence"/>
</dbReference>